<reference evidence="2" key="1">
    <citation type="journal article" date="2020" name="Cell">
        <title>Large-Scale Comparative Analyses of Tick Genomes Elucidate Their Genetic Diversity and Vector Capacities.</title>
        <authorList>
            <consortium name="Tick Genome and Microbiome Consortium (TIGMIC)"/>
            <person name="Jia N."/>
            <person name="Wang J."/>
            <person name="Shi W."/>
            <person name="Du L."/>
            <person name="Sun Y."/>
            <person name="Zhan W."/>
            <person name="Jiang J.F."/>
            <person name="Wang Q."/>
            <person name="Zhang B."/>
            <person name="Ji P."/>
            <person name="Bell-Sakyi L."/>
            <person name="Cui X.M."/>
            <person name="Yuan T.T."/>
            <person name="Jiang B.G."/>
            <person name="Yang W.F."/>
            <person name="Lam T.T."/>
            <person name="Chang Q.C."/>
            <person name="Ding S.J."/>
            <person name="Wang X.J."/>
            <person name="Zhu J.G."/>
            <person name="Ruan X.D."/>
            <person name="Zhao L."/>
            <person name="Wei J.T."/>
            <person name="Ye R.Z."/>
            <person name="Que T.C."/>
            <person name="Du C.H."/>
            <person name="Zhou Y.H."/>
            <person name="Cheng J.X."/>
            <person name="Dai P.F."/>
            <person name="Guo W.B."/>
            <person name="Han X.H."/>
            <person name="Huang E.J."/>
            <person name="Li L.F."/>
            <person name="Wei W."/>
            <person name="Gao Y.C."/>
            <person name="Liu J.Z."/>
            <person name="Shao H.Z."/>
            <person name="Wang X."/>
            <person name="Wang C.C."/>
            <person name="Yang T.C."/>
            <person name="Huo Q.B."/>
            <person name="Li W."/>
            <person name="Chen H.Y."/>
            <person name="Chen S.E."/>
            <person name="Zhou L.G."/>
            <person name="Ni X.B."/>
            <person name="Tian J.H."/>
            <person name="Sheng Y."/>
            <person name="Liu T."/>
            <person name="Pan Y.S."/>
            <person name="Xia L.Y."/>
            <person name="Li J."/>
            <person name="Zhao F."/>
            <person name="Cao W.C."/>
        </authorList>
    </citation>
    <scope>NUCLEOTIDE SEQUENCE</scope>
    <source>
        <strain evidence="2">Rsan-2018</strain>
    </source>
</reference>
<proteinExistence type="predicted"/>
<dbReference type="Proteomes" id="UP000821837">
    <property type="component" value="Chromosome 1"/>
</dbReference>
<sequence length="521" mass="56938">MPDTLYERAQHHVSISIYMDHIALWCLGPEGEAARIQKCLQVAHDAVDAWLHMLKLSLSVQKSVAMGCETSNTSEVVDNSRALALDLLLELATEGGTAERLPRCAQSHPEEGLRLPASAHCGVPSNENADKLAATAHLVPPVDIPLKSRLSDGIYNSSTLIHTEPEAEAEKTHWSGRTSMFGRPTLSEGPGGASTLEGPRKDTFSIPALADAEAVTTHLALLNYDRFVKPQRMSTTKPAPRTYFITPANSAEALLWACGPFCMRDAALEPYATSLSKVDDAVVSRRRAQLALASGSCRKARDLIFSLFLLLGARSALVKNVVSILLPRFLSLTSSRRPPTQVKSAFRPMNRVPPPRRPPLDALLMHLSLGPLGAEPHREPIEPHTPFQAGTTNYSGGKKWLEHRDLANAAAEFRWRQMLTELRASLPKKSSPCKDGLHSLVNVSLPENIRSVLGRGPKYAVEPRKSRAELLGLVRSISRKASADCAERHWAAIVRHQQRPSRIAPHAAAETALAREADNVK</sequence>
<organism evidence="2 3">
    <name type="scientific">Rhipicephalus sanguineus</name>
    <name type="common">Brown dog tick</name>
    <name type="synonym">Ixodes sanguineus</name>
    <dbReference type="NCBI Taxonomy" id="34632"/>
    <lineage>
        <taxon>Eukaryota</taxon>
        <taxon>Metazoa</taxon>
        <taxon>Ecdysozoa</taxon>
        <taxon>Arthropoda</taxon>
        <taxon>Chelicerata</taxon>
        <taxon>Arachnida</taxon>
        <taxon>Acari</taxon>
        <taxon>Parasitiformes</taxon>
        <taxon>Ixodida</taxon>
        <taxon>Ixodoidea</taxon>
        <taxon>Ixodidae</taxon>
        <taxon>Rhipicephalinae</taxon>
        <taxon>Rhipicephalus</taxon>
        <taxon>Rhipicephalus</taxon>
    </lineage>
</organism>
<evidence type="ECO:0000313" key="2">
    <source>
        <dbReference type="EMBL" id="KAH7982808.1"/>
    </source>
</evidence>
<evidence type="ECO:0000313" key="3">
    <source>
        <dbReference type="Proteomes" id="UP000821837"/>
    </source>
</evidence>
<protein>
    <submittedName>
        <fullName evidence="2">Uncharacterized protein</fullName>
    </submittedName>
</protein>
<name>A0A9D4QHA6_RHISA</name>
<dbReference type="EMBL" id="JABSTV010001245">
    <property type="protein sequence ID" value="KAH7982808.1"/>
    <property type="molecule type" value="Genomic_DNA"/>
</dbReference>
<reference evidence="2" key="2">
    <citation type="submission" date="2021-09" db="EMBL/GenBank/DDBJ databases">
        <authorList>
            <person name="Jia N."/>
            <person name="Wang J."/>
            <person name="Shi W."/>
            <person name="Du L."/>
            <person name="Sun Y."/>
            <person name="Zhan W."/>
            <person name="Jiang J."/>
            <person name="Wang Q."/>
            <person name="Zhang B."/>
            <person name="Ji P."/>
            <person name="Sakyi L.B."/>
            <person name="Cui X."/>
            <person name="Yuan T."/>
            <person name="Jiang B."/>
            <person name="Yang W."/>
            <person name="Lam T.T.-Y."/>
            <person name="Chang Q."/>
            <person name="Ding S."/>
            <person name="Wang X."/>
            <person name="Zhu J."/>
            <person name="Ruan X."/>
            <person name="Zhao L."/>
            <person name="Wei J."/>
            <person name="Que T."/>
            <person name="Du C."/>
            <person name="Cheng J."/>
            <person name="Dai P."/>
            <person name="Han X."/>
            <person name="Huang E."/>
            <person name="Gao Y."/>
            <person name="Liu J."/>
            <person name="Shao H."/>
            <person name="Ye R."/>
            <person name="Li L."/>
            <person name="Wei W."/>
            <person name="Wang X."/>
            <person name="Wang C."/>
            <person name="Huo Q."/>
            <person name="Li W."/>
            <person name="Guo W."/>
            <person name="Chen H."/>
            <person name="Chen S."/>
            <person name="Zhou L."/>
            <person name="Zhou L."/>
            <person name="Ni X."/>
            <person name="Tian J."/>
            <person name="Zhou Y."/>
            <person name="Sheng Y."/>
            <person name="Liu T."/>
            <person name="Pan Y."/>
            <person name="Xia L."/>
            <person name="Li J."/>
            <person name="Zhao F."/>
            <person name="Cao W."/>
        </authorList>
    </citation>
    <scope>NUCLEOTIDE SEQUENCE</scope>
    <source>
        <strain evidence="2">Rsan-2018</strain>
        <tissue evidence="2">Larvae</tissue>
    </source>
</reference>
<dbReference type="AlphaFoldDB" id="A0A9D4QHA6"/>
<feature type="region of interest" description="Disordered" evidence="1">
    <location>
        <begin position="165"/>
        <end position="200"/>
    </location>
</feature>
<evidence type="ECO:0000256" key="1">
    <source>
        <dbReference type="SAM" id="MobiDB-lite"/>
    </source>
</evidence>
<gene>
    <name evidence="2" type="ORF">HPB52_007201</name>
</gene>
<keyword evidence="3" id="KW-1185">Reference proteome</keyword>
<comment type="caution">
    <text evidence="2">The sequence shown here is derived from an EMBL/GenBank/DDBJ whole genome shotgun (WGS) entry which is preliminary data.</text>
</comment>
<accession>A0A9D4QHA6</accession>